<feature type="transmembrane region" description="Helical" evidence="7">
    <location>
        <begin position="40"/>
        <end position="57"/>
    </location>
</feature>
<sequence length="372" mass="41989">MKDPLIMKYSIGLGVFFLILLVYLVFSLIAKKHRWGRKGIIVHFLLGAVLCAAVLVFSQYLEMAIADFHLKILSPTIINYIQTFLIGLIVLNMLYFFVNRLEEIQISKGADRTSAKIITRVLKIAIFIGIVLLFGEHFGMSLSGLMTFGGIGGIALGFASKDVLSNFFSGIMLYFDRPFNIGDWINSPDRQIEGVVVEIGWRITKIMTFENRPLYIPNSLFSSISVENPGRMTNRRIKTELGLRYEDADKIGVIVTDIKTMLQNNPKIDTTQTMLVYFNDFADSSLNIMVYCFTKTVKWAEWLEAQQEVYLQMIEIVHQHGADFAFPSETVYMNNDTAPFTVTMPAMKSDEKVVDKLVVTSATSATSMPQNS</sequence>
<dbReference type="SUPFAM" id="SSF82689">
    <property type="entry name" value="Mechanosensitive channel protein MscS (YggB), C-terminal domain"/>
    <property type="match status" value="1"/>
</dbReference>
<comment type="subcellular location">
    <subcellularLocation>
        <location evidence="1">Cell membrane</location>
        <topology evidence="1">Multi-pass membrane protein</topology>
    </subcellularLocation>
</comment>
<dbReference type="InterPro" id="IPR006685">
    <property type="entry name" value="MscS_channel_2nd"/>
</dbReference>
<evidence type="ECO:0000256" key="2">
    <source>
        <dbReference type="ARBA" id="ARBA00008017"/>
    </source>
</evidence>
<comment type="caution">
    <text evidence="11">The sequence shown here is derived from an EMBL/GenBank/DDBJ whole genome shotgun (WGS) entry which is preliminary data.</text>
</comment>
<reference evidence="11" key="2">
    <citation type="submission" date="2021-04" db="EMBL/GenBank/DDBJ databases">
        <authorList>
            <person name="Gilroy R."/>
        </authorList>
    </citation>
    <scope>NUCLEOTIDE SEQUENCE</scope>
    <source>
        <strain evidence="11">CHK160-9182</strain>
    </source>
</reference>
<reference evidence="11" key="1">
    <citation type="journal article" date="2021" name="PeerJ">
        <title>Extensive microbial diversity within the chicken gut microbiome revealed by metagenomics and culture.</title>
        <authorList>
            <person name="Gilroy R."/>
            <person name="Ravi A."/>
            <person name="Getino M."/>
            <person name="Pursley I."/>
            <person name="Horton D.L."/>
            <person name="Alikhan N.F."/>
            <person name="Baker D."/>
            <person name="Gharbi K."/>
            <person name="Hall N."/>
            <person name="Watson M."/>
            <person name="Adriaenssens E.M."/>
            <person name="Foster-Nyarko E."/>
            <person name="Jarju S."/>
            <person name="Secka A."/>
            <person name="Antonio M."/>
            <person name="Oren A."/>
            <person name="Chaudhuri R.R."/>
            <person name="La Ragione R."/>
            <person name="Hildebrand F."/>
            <person name="Pallen M.J."/>
        </authorList>
    </citation>
    <scope>NUCLEOTIDE SEQUENCE</scope>
    <source>
        <strain evidence="11">CHK160-9182</strain>
    </source>
</reference>
<dbReference type="GO" id="GO:0005886">
    <property type="term" value="C:plasma membrane"/>
    <property type="evidence" value="ECO:0007669"/>
    <property type="project" value="UniProtKB-SubCell"/>
</dbReference>
<dbReference type="InterPro" id="IPR010920">
    <property type="entry name" value="LSM_dom_sf"/>
</dbReference>
<dbReference type="InterPro" id="IPR011066">
    <property type="entry name" value="MscS_channel_C_sf"/>
</dbReference>
<dbReference type="EMBL" id="DXHP01000107">
    <property type="protein sequence ID" value="HIW06634.1"/>
    <property type="molecule type" value="Genomic_DNA"/>
</dbReference>
<evidence type="ECO:0000256" key="6">
    <source>
        <dbReference type="ARBA" id="ARBA00023136"/>
    </source>
</evidence>
<gene>
    <name evidence="11" type="ORF">H9889_04845</name>
</gene>
<keyword evidence="6 7" id="KW-0472">Membrane</keyword>
<evidence type="ECO:0000313" key="11">
    <source>
        <dbReference type="EMBL" id="HIW06634.1"/>
    </source>
</evidence>
<feature type="transmembrane region" description="Helical" evidence="7">
    <location>
        <begin position="117"/>
        <end position="134"/>
    </location>
</feature>
<dbReference type="Pfam" id="PF21082">
    <property type="entry name" value="MS_channel_3rd"/>
    <property type="match status" value="1"/>
</dbReference>
<proteinExistence type="inferred from homology"/>
<evidence type="ECO:0000259" key="10">
    <source>
        <dbReference type="Pfam" id="PF21088"/>
    </source>
</evidence>
<dbReference type="Gene3D" id="1.10.287.1260">
    <property type="match status" value="1"/>
</dbReference>
<dbReference type="PANTHER" id="PTHR43634:SF2">
    <property type="entry name" value="LOW CONDUCTANCE MECHANOSENSITIVE CHANNEL YNAI"/>
    <property type="match status" value="1"/>
</dbReference>
<dbReference type="InterPro" id="IPR045042">
    <property type="entry name" value="YnaI-like"/>
</dbReference>
<evidence type="ECO:0000256" key="3">
    <source>
        <dbReference type="ARBA" id="ARBA00022475"/>
    </source>
</evidence>
<protein>
    <submittedName>
        <fullName evidence="11">Mechanosensitive ion channel family protein</fullName>
    </submittedName>
</protein>
<comment type="similarity">
    <text evidence="2">Belongs to the MscS (TC 1.A.23) family.</text>
</comment>
<evidence type="ECO:0000259" key="9">
    <source>
        <dbReference type="Pfam" id="PF21082"/>
    </source>
</evidence>
<dbReference type="PANTHER" id="PTHR43634">
    <property type="entry name" value="OW CONDUCTANCE MECHANOSENSITIVE CHANNEL"/>
    <property type="match status" value="1"/>
</dbReference>
<name>A0A9D1TV12_9GAMM</name>
<dbReference type="Pfam" id="PF00924">
    <property type="entry name" value="MS_channel_2nd"/>
    <property type="match status" value="1"/>
</dbReference>
<accession>A0A9D1TV12</accession>
<dbReference type="Proteomes" id="UP000823934">
    <property type="component" value="Unassembled WGS sequence"/>
</dbReference>
<dbReference type="Pfam" id="PF21088">
    <property type="entry name" value="MS_channel_1st"/>
    <property type="match status" value="1"/>
</dbReference>
<evidence type="ECO:0000256" key="4">
    <source>
        <dbReference type="ARBA" id="ARBA00022692"/>
    </source>
</evidence>
<feature type="domain" description="Mechanosensitive ion channel MscS C-terminal" evidence="9">
    <location>
        <begin position="238"/>
        <end position="324"/>
    </location>
</feature>
<feature type="transmembrane region" description="Helical" evidence="7">
    <location>
        <begin position="77"/>
        <end position="97"/>
    </location>
</feature>
<evidence type="ECO:0000259" key="8">
    <source>
        <dbReference type="Pfam" id="PF00924"/>
    </source>
</evidence>
<feature type="domain" description="Mechanosensitive ion channel transmembrane helices 2/3" evidence="10">
    <location>
        <begin position="121"/>
        <end position="161"/>
    </location>
</feature>
<dbReference type="Gene3D" id="3.30.70.100">
    <property type="match status" value="1"/>
</dbReference>
<dbReference type="InterPro" id="IPR023408">
    <property type="entry name" value="MscS_beta-dom_sf"/>
</dbReference>
<dbReference type="GO" id="GO:0008381">
    <property type="term" value="F:mechanosensitive monoatomic ion channel activity"/>
    <property type="evidence" value="ECO:0007669"/>
    <property type="project" value="UniProtKB-ARBA"/>
</dbReference>
<dbReference type="InterPro" id="IPR049278">
    <property type="entry name" value="MS_channel_C"/>
</dbReference>
<dbReference type="InterPro" id="IPR011014">
    <property type="entry name" value="MscS_channel_TM-2"/>
</dbReference>
<keyword evidence="5 7" id="KW-1133">Transmembrane helix</keyword>
<keyword evidence="4 7" id="KW-0812">Transmembrane</keyword>
<dbReference type="AlphaFoldDB" id="A0A9D1TV12"/>
<feature type="domain" description="Mechanosensitive ion channel MscS" evidence="8">
    <location>
        <begin position="162"/>
        <end position="229"/>
    </location>
</feature>
<feature type="transmembrane region" description="Helical" evidence="7">
    <location>
        <begin position="6"/>
        <end position="28"/>
    </location>
</feature>
<organism evidence="11 12">
    <name type="scientific">Candidatus Ignatzschineria merdigallinarum</name>
    <dbReference type="NCBI Taxonomy" id="2838621"/>
    <lineage>
        <taxon>Bacteria</taxon>
        <taxon>Pseudomonadati</taxon>
        <taxon>Pseudomonadota</taxon>
        <taxon>Gammaproteobacteria</taxon>
        <taxon>Cardiobacteriales</taxon>
        <taxon>Ignatzschineriaceae</taxon>
        <taxon>Ignatzschineria</taxon>
    </lineage>
</organism>
<evidence type="ECO:0000256" key="5">
    <source>
        <dbReference type="ARBA" id="ARBA00022989"/>
    </source>
</evidence>
<evidence type="ECO:0000313" key="12">
    <source>
        <dbReference type="Proteomes" id="UP000823934"/>
    </source>
</evidence>
<dbReference type="Gene3D" id="2.30.30.60">
    <property type="match status" value="1"/>
</dbReference>
<dbReference type="SUPFAM" id="SSF50182">
    <property type="entry name" value="Sm-like ribonucleoproteins"/>
    <property type="match status" value="1"/>
</dbReference>
<keyword evidence="3" id="KW-1003">Cell membrane</keyword>
<dbReference type="InterPro" id="IPR049142">
    <property type="entry name" value="MS_channel_1st"/>
</dbReference>
<evidence type="ECO:0000256" key="1">
    <source>
        <dbReference type="ARBA" id="ARBA00004651"/>
    </source>
</evidence>
<evidence type="ECO:0000256" key="7">
    <source>
        <dbReference type="SAM" id="Phobius"/>
    </source>
</evidence>
<dbReference type="SUPFAM" id="SSF82861">
    <property type="entry name" value="Mechanosensitive channel protein MscS (YggB), transmembrane region"/>
    <property type="match status" value="1"/>
</dbReference>